<name>X0W1W0_9ZZZZ</name>
<protein>
    <recommendedName>
        <fullName evidence="1">ABC transporter domain-containing protein</fullName>
    </recommendedName>
</protein>
<evidence type="ECO:0000259" key="1">
    <source>
        <dbReference type="Pfam" id="PF00005"/>
    </source>
</evidence>
<evidence type="ECO:0000313" key="2">
    <source>
        <dbReference type="EMBL" id="GAG06731.1"/>
    </source>
</evidence>
<dbReference type="Pfam" id="PF00005">
    <property type="entry name" value="ABC_tran"/>
    <property type="match status" value="1"/>
</dbReference>
<organism evidence="2">
    <name type="scientific">marine sediment metagenome</name>
    <dbReference type="NCBI Taxonomy" id="412755"/>
    <lineage>
        <taxon>unclassified sequences</taxon>
        <taxon>metagenomes</taxon>
        <taxon>ecological metagenomes</taxon>
    </lineage>
</organism>
<dbReference type="PANTHER" id="PTHR42798">
    <property type="entry name" value="LIPOPROTEIN-RELEASING SYSTEM ATP-BINDING PROTEIN LOLD"/>
    <property type="match status" value="1"/>
</dbReference>
<accession>X0W1W0</accession>
<gene>
    <name evidence="2" type="ORF">S01H1_36717</name>
</gene>
<dbReference type="GO" id="GO:0005524">
    <property type="term" value="F:ATP binding"/>
    <property type="evidence" value="ECO:0007669"/>
    <property type="project" value="InterPro"/>
</dbReference>
<feature type="domain" description="ABC transporter" evidence="1">
    <location>
        <begin position="21"/>
        <end position="91"/>
    </location>
</feature>
<dbReference type="InterPro" id="IPR027417">
    <property type="entry name" value="P-loop_NTPase"/>
</dbReference>
<dbReference type="SUPFAM" id="SSF52540">
    <property type="entry name" value="P-loop containing nucleoside triphosphate hydrolases"/>
    <property type="match status" value="1"/>
</dbReference>
<proteinExistence type="predicted"/>
<comment type="caution">
    <text evidence="2">The sequence shown here is derived from an EMBL/GenBank/DDBJ whole genome shotgun (WGS) entry which is preliminary data.</text>
</comment>
<dbReference type="EMBL" id="BARS01023024">
    <property type="protein sequence ID" value="GAG06731.1"/>
    <property type="molecule type" value="Genomic_DNA"/>
</dbReference>
<dbReference type="Gene3D" id="3.40.50.300">
    <property type="entry name" value="P-loop containing nucleotide triphosphate hydrolases"/>
    <property type="match status" value="1"/>
</dbReference>
<dbReference type="AlphaFoldDB" id="X0W1W0"/>
<dbReference type="InterPro" id="IPR003439">
    <property type="entry name" value="ABC_transporter-like_ATP-bd"/>
</dbReference>
<sequence length="93" mass="10216">MLEIKNISKTYGQGTAKVVALSNVSFCVDESDFIAIMGPSGSGKSTLLNVIGGLDYPSNGEVILDGKRIDNLDENDFVDIRRNKIAYVFQQYH</sequence>
<dbReference type="GO" id="GO:0016887">
    <property type="term" value="F:ATP hydrolysis activity"/>
    <property type="evidence" value="ECO:0007669"/>
    <property type="project" value="InterPro"/>
</dbReference>
<reference evidence="2" key="1">
    <citation type="journal article" date="2014" name="Front. Microbiol.">
        <title>High frequency of phylogenetically diverse reductive dehalogenase-homologous genes in deep subseafloor sedimentary metagenomes.</title>
        <authorList>
            <person name="Kawai M."/>
            <person name="Futagami T."/>
            <person name="Toyoda A."/>
            <person name="Takaki Y."/>
            <person name="Nishi S."/>
            <person name="Hori S."/>
            <person name="Arai W."/>
            <person name="Tsubouchi T."/>
            <person name="Morono Y."/>
            <person name="Uchiyama I."/>
            <person name="Ito T."/>
            <person name="Fujiyama A."/>
            <person name="Inagaki F."/>
            <person name="Takami H."/>
        </authorList>
    </citation>
    <scope>NUCLEOTIDE SEQUENCE</scope>
    <source>
        <strain evidence="2">Expedition CK06-06</strain>
    </source>
</reference>
<dbReference type="PANTHER" id="PTHR42798:SF6">
    <property type="entry name" value="CELL DIVISION ATP-BINDING PROTEIN FTSE"/>
    <property type="match status" value="1"/>
</dbReference>
<feature type="non-terminal residue" evidence="2">
    <location>
        <position position="93"/>
    </location>
</feature>